<dbReference type="EC" id="3.5.1.98" evidence="3"/>
<dbReference type="InterPro" id="IPR037138">
    <property type="entry name" value="His_deacetylse_dom_sf"/>
</dbReference>
<keyword evidence="5" id="KW-0378">Hydrolase</keyword>
<evidence type="ECO:0000256" key="8">
    <source>
        <dbReference type="ARBA" id="ARBA00023163"/>
    </source>
</evidence>
<keyword evidence="12" id="KW-1185">Reference proteome</keyword>
<evidence type="ECO:0000313" key="12">
    <source>
        <dbReference type="Proteomes" id="UP000785679"/>
    </source>
</evidence>
<keyword evidence="8" id="KW-0804">Transcription</keyword>
<evidence type="ECO:0000256" key="5">
    <source>
        <dbReference type="ARBA" id="ARBA00022801"/>
    </source>
</evidence>
<evidence type="ECO:0000256" key="1">
    <source>
        <dbReference type="ARBA" id="ARBA00004123"/>
    </source>
</evidence>
<keyword evidence="7" id="KW-0805">Transcription regulation</keyword>
<dbReference type="PANTHER" id="PTHR10625:SF5">
    <property type="entry name" value="HISTONE DEACETYLASE"/>
    <property type="match status" value="1"/>
</dbReference>
<dbReference type="GO" id="GO:0000118">
    <property type="term" value="C:histone deacetylase complex"/>
    <property type="evidence" value="ECO:0007669"/>
    <property type="project" value="TreeGrafter"/>
</dbReference>
<dbReference type="GO" id="GO:0040029">
    <property type="term" value="P:epigenetic regulation of gene expression"/>
    <property type="evidence" value="ECO:0007669"/>
    <property type="project" value="TreeGrafter"/>
</dbReference>
<dbReference type="Pfam" id="PF00850">
    <property type="entry name" value="Hist_deacetyl"/>
    <property type="match status" value="1"/>
</dbReference>
<evidence type="ECO:0000259" key="10">
    <source>
        <dbReference type="Pfam" id="PF00850"/>
    </source>
</evidence>
<evidence type="ECO:0000256" key="7">
    <source>
        <dbReference type="ARBA" id="ARBA00023015"/>
    </source>
</evidence>
<sequence>MESLLEESKQTKLRKVGFAHDNFMLLHENYDYYHSERPSRIMSIYQHLENCGLIDRCVKVDCPHAEIDQLLRVHTKEHIAKVDATKYSEYVKQNGEKEVKPTQGKHVQYLTSDTYCNKHTADCALMAAGASVECCDKMFMYYQCDSVFAAIRPPGHHADEGNIQGFCFFNNAAVAAQHLIDEYGLKKVLIFDWDVHFGDGTSKIFYKSDQVLYVSIHRYDQGQFYPGEVGSPKYIGEGKGEGYNINFGYDWTRSESKVGDMEFIYACQSILFPIIKEFGPEAIIISCGFDSAEGDQVGQAGVSPAGFAWMTYGLMKNCEKVIALLEGGYNLKSLAVSSESVLETLFVNKEEEFNKLLSKLAGSDITYDIMADQSQKLANSNVREVSNTLKELLKNNWKCLKSD</sequence>
<dbReference type="InterPro" id="IPR023696">
    <property type="entry name" value="Ureohydrolase_dom_sf"/>
</dbReference>
<dbReference type="InterPro" id="IPR023801">
    <property type="entry name" value="His_deacetylse_dom"/>
</dbReference>
<dbReference type="CDD" id="cd09992">
    <property type="entry name" value="HDAC_classII"/>
    <property type="match status" value="1"/>
</dbReference>
<dbReference type="PANTHER" id="PTHR10625">
    <property type="entry name" value="HISTONE DEACETYLASE HDAC1-RELATED"/>
    <property type="match status" value="1"/>
</dbReference>
<dbReference type="Proteomes" id="UP000785679">
    <property type="component" value="Unassembled WGS sequence"/>
</dbReference>
<feature type="domain" description="Histone deacetylase" evidence="10">
    <location>
        <begin position="34"/>
        <end position="345"/>
    </location>
</feature>
<reference evidence="11" key="1">
    <citation type="submission" date="2019-06" db="EMBL/GenBank/DDBJ databases">
        <authorList>
            <person name="Zheng W."/>
        </authorList>
    </citation>
    <scope>NUCLEOTIDE SEQUENCE</scope>
    <source>
        <strain evidence="11">QDHG01</strain>
    </source>
</reference>
<evidence type="ECO:0000256" key="9">
    <source>
        <dbReference type="ARBA" id="ARBA00023242"/>
    </source>
</evidence>
<name>A0A8J8NQ55_HALGN</name>
<evidence type="ECO:0000256" key="2">
    <source>
        <dbReference type="ARBA" id="ARBA00007738"/>
    </source>
</evidence>
<dbReference type="PRINTS" id="PR01270">
    <property type="entry name" value="HDASUPER"/>
</dbReference>
<gene>
    <name evidence="11" type="ORF">FGO68_gene13176</name>
</gene>
<evidence type="ECO:0000256" key="4">
    <source>
        <dbReference type="ARBA" id="ARBA00022491"/>
    </source>
</evidence>
<dbReference type="AlphaFoldDB" id="A0A8J8NQ55"/>
<comment type="similarity">
    <text evidence="2">Belongs to the histone deacetylase family. HD type 2 subfamily.</text>
</comment>
<proteinExistence type="inferred from homology"/>
<protein>
    <recommendedName>
        <fullName evidence="3">histone deacetylase</fullName>
        <ecNumber evidence="3">3.5.1.98</ecNumber>
    </recommendedName>
</protein>
<keyword evidence="6" id="KW-0156">Chromatin regulator</keyword>
<evidence type="ECO:0000256" key="6">
    <source>
        <dbReference type="ARBA" id="ARBA00022853"/>
    </source>
</evidence>
<keyword evidence="4" id="KW-0678">Repressor</keyword>
<dbReference type="SUPFAM" id="SSF52768">
    <property type="entry name" value="Arginase/deacetylase"/>
    <property type="match status" value="1"/>
</dbReference>
<organism evidence="11 12">
    <name type="scientific">Halteria grandinella</name>
    <dbReference type="NCBI Taxonomy" id="5974"/>
    <lineage>
        <taxon>Eukaryota</taxon>
        <taxon>Sar</taxon>
        <taxon>Alveolata</taxon>
        <taxon>Ciliophora</taxon>
        <taxon>Intramacronucleata</taxon>
        <taxon>Spirotrichea</taxon>
        <taxon>Stichotrichia</taxon>
        <taxon>Sporadotrichida</taxon>
        <taxon>Halteriidae</taxon>
        <taxon>Halteria</taxon>
    </lineage>
</organism>
<comment type="subcellular location">
    <subcellularLocation>
        <location evidence="1">Nucleus</location>
    </subcellularLocation>
</comment>
<dbReference type="InterPro" id="IPR000286">
    <property type="entry name" value="HDACs"/>
</dbReference>
<keyword evidence="9" id="KW-0539">Nucleus</keyword>
<comment type="caution">
    <text evidence="11">The sequence shown here is derived from an EMBL/GenBank/DDBJ whole genome shotgun (WGS) entry which is preliminary data.</text>
</comment>
<dbReference type="GO" id="GO:0141221">
    <property type="term" value="F:histone deacetylase activity, hydrolytic mechanism"/>
    <property type="evidence" value="ECO:0007669"/>
    <property type="project" value="UniProtKB-EC"/>
</dbReference>
<dbReference type="Gene3D" id="3.40.800.20">
    <property type="entry name" value="Histone deacetylase domain"/>
    <property type="match status" value="1"/>
</dbReference>
<dbReference type="EMBL" id="RRYP01010763">
    <property type="protein sequence ID" value="TNV78176.1"/>
    <property type="molecule type" value="Genomic_DNA"/>
</dbReference>
<evidence type="ECO:0000256" key="3">
    <source>
        <dbReference type="ARBA" id="ARBA00012111"/>
    </source>
</evidence>
<evidence type="ECO:0000313" key="11">
    <source>
        <dbReference type="EMBL" id="TNV78176.1"/>
    </source>
</evidence>
<accession>A0A8J8NQ55</accession>
<dbReference type="OrthoDB" id="424012at2759"/>